<reference evidence="2 3" key="1">
    <citation type="submission" date="2016-11" db="EMBL/GenBank/DDBJ databases">
        <authorList>
            <person name="Jaros S."/>
            <person name="Januszkiewicz K."/>
            <person name="Wedrychowicz H."/>
        </authorList>
    </citation>
    <scope>NUCLEOTIDE SEQUENCE [LARGE SCALE GENOMIC DNA]</scope>
    <source>
        <strain evidence="2 3">GAS242</strain>
    </source>
</reference>
<organism evidence="2 3">
    <name type="scientific">Bradyrhizobium erythrophlei</name>
    <dbReference type="NCBI Taxonomy" id="1437360"/>
    <lineage>
        <taxon>Bacteria</taxon>
        <taxon>Pseudomonadati</taxon>
        <taxon>Pseudomonadota</taxon>
        <taxon>Alphaproteobacteria</taxon>
        <taxon>Hyphomicrobiales</taxon>
        <taxon>Nitrobacteraceae</taxon>
        <taxon>Bradyrhizobium</taxon>
    </lineage>
</organism>
<accession>A0A1M5GUT3</accession>
<evidence type="ECO:0000256" key="1">
    <source>
        <dbReference type="SAM" id="MobiDB-lite"/>
    </source>
</evidence>
<evidence type="ECO:0000313" key="2">
    <source>
        <dbReference type="EMBL" id="SHG07467.1"/>
    </source>
</evidence>
<proteinExistence type="predicted"/>
<dbReference type="EMBL" id="LT670818">
    <property type="protein sequence ID" value="SHG07467.1"/>
    <property type="molecule type" value="Genomic_DNA"/>
</dbReference>
<name>A0A1M5GUT3_9BRAD</name>
<sequence>MAGTSPTMTADASAAMFINKQKDRPEGPVFAFQGKSRPREKFS</sequence>
<evidence type="ECO:0000313" key="3">
    <source>
        <dbReference type="Proteomes" id="UP000190675"/>
    </source>
</evidence>
<feature type="region of interest" description="Disordered" evidence="1">
    <location>
        <begin position="19"/>
        <end position="43"/>
    </location>
</feature>
<gene>
    <name evidence="2" type="ORF">SAMN05444169_0392</name>
</gene>
<dbReference type="Proteomes" id="UP000190675">
    <property type="component" value="Chromosome I"/>
</dbReference>
<protein>
    <submittedName>
        <fullName evidence="2">Uncharacterized protein</fullName>
    </submittedName>
</protein>
<dbReference type="AlphaFoldDB" id="A0A1M5GUT3"/>